<dbReference type="AlphaFoldDB" id="E7RTG1"/>
<organism evidence="2 3">
    <name type="scientific">Hoylesella oralis ATCC 33269</name>
    <dbReference type="NCBI Taxonomy" id="873533"/>
    <lineage>
        <taxon>Bacteria</taxon>
        <taxon>Pseudomonadati</taxon>
        <taxon>Bacteroidota</taxon>
        <taxon>Bacteroidia</taxon>
        <taxon>Bacteroidales</taxon>
        <taxon>Prevotellaceae</taxon>
        <taxon>Hoylesella</taxon>
    </lineage>
</organism>
<dbReference type="HOGENOM" id="CLU_012729_2_0_10"/>
<keyword evidence="1" id="KW-0732">Signal</keyword>
<name>E7RTG1_9BACT</name>
<keyword evidence="3" id="KW-1185">Reference proteome</keyword>
<dbReference type="eggNOG" id="COG1629">
    <property type="taxonomic scope" value="Bacteria"/>
</dbReference>
<reference evidence="2" key="1">
    <citation type="submission" date="2011-01" db="EMBL/GenBank/DDBJ databases">
        <authorList>
            <person name="Muzny D."/>
            <person name="Qin X."/>
            <person name="Buhay C."/>
            <person name="Dugan-Rocha S."/>
            <person name="Ding Y."/>
            <person name="Chen G."/>
            <person name="Hawes A."/>
            <person name="Holder M."/>
            <person name="Jhangiani S."/>
            <person name="Johnson A."/>
            <person name="Khan Z."/>
            <person name="Li Z."/>
            <person name="Liu W."/>
            <person name="Liu X."/>
            <person name="Perez L."/>
            <person name="Shen H."/>
            <person name="Wang Q."/>
            <person name="Watt J."/>
            <person name="Xi L."/>
            <person name="Xin Y."/>
            <person name="Zhou J."/>
            <person name="Deng J."/>
            <person name="Jiang H."/>
            <person name="Liu Y."/>
            <person name="Qu J."/>
            <person name="Song X.-Z."/>
            <person name="Zhang L."/>
            <person name="Villasana D."/>
            <person name="Johnson A."/>
            <person name="Liu J."/>
            <person name="Liyanage D."/>
            <person name="Lorensuhewa L."/>
            <person name="Robinson T."/>
            <person name="Song A."/>
            <person name="Song B.-B."/>
            <person name="Dinh H."/>
            <person name="Thornton R."/>
            <person name="Coyle M."/>
            <person name="Francisco L."/>
            <person name="Jackson L."/>
            <person name="Javaid M."/>
            <person name="Korchina V."/>
            <person name="Kovar C."/>
            <person name="Mata R."/>
            <person name="Mathew T."/>
            <person name="Ngo R."/>
            <person name="Nguyen L."/>
            <person name="Nguyen N."/>
            <person name="Okwuonu G."/>
            <person name="Ongeri F."/>
            <person name="Pham C."/>
            <person name="Simmons D."/>
            <person name="Wilczek-Boney K."/>
            <person name="Hale W."/>
            <person name="Jakkamsetti A."/>
            <person name="Pham P."/>
            <person name="Ruth R."/>
            <person name="San Lucas F."/>
            <person name="Warren J."/>
            <person name="Zhang J."/>
            <person name="Zhao Z."/>
            <person name="Zhou C."/>
            <person name="Zhu D."/>
            <person name="Lee S."/>
            <person name="Bess C."/>
            <person name="Blankenburg K."/>
            <person name="Forbes L."/>
            <person name="Fu Q."/>
            <person name="Gubbala S."/>
            <person name="Hirani K."/>
            <person name="Jayaseelan J.C."/>
            <person name="Lara F."/>
            <person name="Munidasa M."/>
            <person name="Palculict T."/>
            <person name="Patil S."/>
            <person name="Pu L.-L."/>
            <person name="Saada N."/>
            <person name="Tang L."/>
            <person name="Weissenberger G."/>
            <person name="Zhu Y."/>
            <person name="Hemphill L."/>
            <person name="Shang Y."/>
            <person name="Youmans B."/>
            <person name="Ayvaz T."/>
            <person name="Ross M."/>
            <person name="Santibanez J."/>
            <person name="Aqrawi P."/>
            <person name="Gross S."/>
            <person name="Joshi V."/>
            <person name="Fowler G."/>
            <person name="Nazareth L."/>
            <person name="Reid J."/>
            <person name="Worley K."/>
            <person name="Petrosino J."/>
            <person name="Highlander S."/>
            <person name="Gibbs R."/>
        </authorList>
    </citation>
    <scope>NUCLEOTIDE SEQUENCE [LARGE SCALE GENOMIC DNA]</scope>
    <source>
        <strain evidence="2">ATCC 33269</strain>
    </source>
</reference>
<protein>
    <submittedName>
        <fullName evidence="2">TonB-dependent receptor</fullName>
    </submittedName>
</protein>
<dbReference type="InterPro" id="IPR008969">
    <property type="entry name" value="CarboxyPept-like_regulatory"/>
</dbReference>
<evidence type="ECO:0000256" key="1">
    <source>
        <dbReference type="SAM" id="SignalP"/>
    </source>
</evidence>
<dbReference type="Proteomes" id="UP000005580">
    <property type="component" value="Unassembled WGS sequence"/>
</dbReference>
<feature type="chain" id="PRO_5003221558" evidence="1">
    <location>
        <begin position="22"/>
        <end position="850"/>
    </location>
</feature>
<evidence type="ECO:0000313" key="3">
    <source>
        <dbReference type="Proteomes" id="UP000005580"/>
    </source>
</evidence>
<accession>E7RTG1</accession>
<comment type="caution">
    <text evidence="2">The sequence shown here is derived from an EMBL/GenBank/DDBJ whole genome shotgun (WGS) entry which is preliminary data.</text>
</comment>
<dbReference type="EMBL" id="AEPE02000006">
    <property type="protein sequence ID" value="EFZ35967.1"/>
    <property type="molecule type" value="Genomic_DNA"/>
</dbReference>
<feature type="signal peptide" evidence="1">
    <location>
        <begin position="1"/>
        <end position="21"/>
    </location>
</feature>
<gene>
    <name evidence="2" type="ORF">HMPREF0663_12034</name>
</gene>
<sequence length="850" mass="98841">MVMKAVSYLFFLLLLPVSVFAQMLTGKVKSTDNKAIFNVTCKLFDAKDSLLAYTFTKQDGTYTIAWQPAAHRLEFSAIGYKKQNVLIKADRYGYDATLISSAIKLKEVTVTVEPIKRNKDTLLYNADAFRQKEDRYLEDVLKRLPGIEVGSNGEIIYQGKSINKFNIEGLDLMGNRYNQATQNMPAEAVAQIQIMENNQPIRALEDKVNSNRATLNIKLKKDYKMRPFGEIEGGIGFPATIWDNRLTSIGIATKNQFFVSAMMNNNGIDLSPLTKDMTVMSDKYLAEPLPTSFLYSPTVKTPPVSQLYYLNNKSYYIGANYLHAFSKYANLRTNLLYHHNTTFKDDSTFVRYVSNDTVNIFERNGIKDRNDIVKAQIRYELNTKKLYLYDEVLGSLGLKDAHNEIKSNIGSVGERVWSNPYFLQNTFNADLNTPNHLYTFSSVIRAYKAKEKLTSLFKGWDRRLQPIDMYNFFMRNRVSTAFDVFGNSLTFGYILEYKYNTLATDKVSHQASKYWLNTIEPTYEISFDKGYMDISLPVEFLSYNYGWRHKNSNKVLFSPSVDLEYKLNNMLTADISLGYNRNGDTEKMFFNGILNHNYRTYSKMIDSLSVERMSIANLRLAYINTFDMLSWNIYIGWMHAKNDYFLNYSYTDDATFIRPVWRDNDRSSWSVAMSLKKIFRSLGITFNYGNRYSYNKSFLSQNTVEDYIRYNVFSSNLSLNWNKLSWLHANVSGVGNISWKGKDRFSYDHSILRNAYYAIRLDFFPIKRLRLYTDFSQTIIEITQKHYSTNYFLNAGLRYDVLKFLAIKFSATNLLNRKYYTESLYSGANYQYFEFPLRGREVMFSLSVKY</sequence>
<dbReference type="SUPFAM" id="SSF56935">
    <property type="entry name" value="Porins"/>
    <property type="match status" value="1"/>
</dbReference>
<evidence type="ECO:0000313" key="2">
    <source>
        <dbReference type="EMBL" id="EFZ35967.1"/>
    </source>
</evidence>
<keyword evidence="2" id="KW-0675">Receptor</keyword>
<dbReference type="STRING" id="28134.SAMN05444288_1134"/>
<proteinExistence type="predicted"/>
<dbReference type="SUPFAM" id="SSF49464">
    <property type="entry name" value="Carboxypeptidase regulatory domain-like"/>
    <property type="match status" value="1"/>
</dbReference>